<proteinExistence type="predicted"/>
<gene>
    <name evidence="1" type="ORF">HannXRQ_Chr03g0083041</name>
</gene>
<protein>
    <submittedName>
        <fullName evidence="1">Uncharacterized protein</fullName>
    </submittedName>
</protein>
<keyword evidence="2" id="KW-1185">Reference proteome</keyword>
<organism evidence="1 2">
    <name type="scientific">Helianthus annuus</name>
    <name type="common">Common sunflower</name>
    <dbReference type="NCBI Taxonomy" id="4232"/>
    <lineage>
        <taxon>Eukaryota</taxon>
        <taxon>Viridiplantae</taxon>
        <taxon>Streptophyta</taxon>
        <taxon>Embryophyta</taxon>
        <taxon>Tracheophyta</taxon>
        <taxon>Spermatophyta</taxon>
        <taxon>Magnoliopsida</taxon>
        <taxon>eudicotyledons</taxon>
        <taxon>Gunneridae</taxon>
        <taxon>Pentapetalae</taxon>
        <taxon>asterids</taxon>
        <taxon>campanulids</taxon>
        <taxon>Asterales</taxon>
        <taxon>Asteraceae</taxon>
        <taxon>Asteroideae</taxon>
        <taxon>Heliantheae alliance</taxon>
        <taxon>Heliantheae</taxon>
        <taxon>Helianthus</taxon>
    </lineage>
</organism>
<name>A0A251VBT1_HELAN</name>
<dbReference type="Proteomes" id="UP000215914">
    <property type="component" value="Chromosome 3"/>
</dbReference>
<sequence length="54" mass="6441">MLVRTTVLGLRRTLMVTNSLVYIQLWEAPTNRTYYRPSRATCYETDLLLRTYLL</sequence>
<evidence type="ECO:0000313" key="2">
    <source>
        <dbReference type="Proteomes" id="UP000215914"/>
    </source>
</evidence>
<reference evidence="2" key="1">
    <citation type="journal article" date="2017" name="Nature">
        <title>The sunflower genome provides insights into oil metabolism, flowering and Asterid evolution.</title>
        <authorList>
            <person name="Badouin H."/>
            <person name="Gouzy J."/>
            <person name="Grassa C.J."/>
            <person name="Murat F."/>
            <person name="Staton S.E."/>
            <person name="Cottret L."/>
            <person name="Lelandais-Briere C."/>
            <person name="Owens G.L."/>
            <person name="Carrere S."/>
            <person name="Mayjonade B."/>
            <person name="Legrand L."/>
            <person name="Gill N."/>
            <person name="Kane N.C."/>
            <person name="Bowers J.E."/>
            <person name="Hubner S."/>
            <person name="Bellec A."/>
            <person name="Berard A."/>
            <person name="Berges H."/>
            <person name="Blanchet N."/>
            <person name="Boniface M.C."/>
            <person name="Brunel D."/>
            <person name="Catrice O."/>
            <person name="Chaidir N."/>
            <person name="Claudel C."/>
            <person name="Donnadieu C."/>
            <person name="Faraut T."/>
            <person name="Fievet G."/>
            <person name="Helmstetter N."/>
            <person name="King M."/>
            <person name="Knapp S.J."/>
            <person name="Lai Z."/>
            <person name="Le Paslier M.C."/>
            <person name="Lippi Y."/>
            <person name="Lorenzon L."/>
            <person name="Mandel J.R."/>
            <person name="Marage G."/>
            <person name="Marchand G."/>
            <person name="Marquand E."/>
            <person name="Bret-Mestries E."/>
            <person name="Morien E."/>
            <person name="Nambeesan S."/>
            <person name="Nguyen T."/>
            <person name="Pegot-Espagnet P."/>
            <person name="Pouilly N."/>
            <person name="Raftis F."/>
            <person name="Sallet E."/>
            <person name="Schiex T."/>
            <person name="Thomas J."/>
            <person name="Vandecasteele C."/>
            <person name="Vares D."/>
            <person name="Vear F."/>
            <person name="Vautrin S."/>
            <person name="Crespi M."/>
            <person name="Mangin B."/>
            <person name="Burke J.M."/>
            <person name="Salse J."/>
            <person name="Munos S."/>
            <person name="Vincourt P."/>
            <person name="Rieseberg L.H."/>
            <person name="Langlade N.B."/>
        </authorList>
    </citation>
    <scope>NUCLEOTIDE SEQUENCE [LARGE SCALE GENOMIC DNA]</scope>
    <source>
        <strain evidence="2">cv. SF193</strain>
    </source>
</reference>
<accession>A0A251VBT1</accession>
<evidence type="ECO:0000313" key="1">
    <source>
        <dbReference type="EMBL" id="OTG32111.1"/>
    </source>
</evidence>
<dbReference type="AlphaFoldDB" id="A0A251VBT1"/>
<dbReference type="InParanoid" id="A0A251VBT1"/>
<dbReference type="EMBL" id="CM007892">
    <property type="protein sequence ID" value="OTG32111.1"/>
    <property type="molecule type" value="Genomic_DNA"/>
</dbReference>